<evidence type="ECO:0000313" key="2">
    <source>
        <dbReference type="Proteomes" id="UP001168528"/>
    </source>
</evidence>
<organism evidence="1 2">
    <name type="scientific">Rhodocytophaga aerolata</name>
    <dbReference type="NCBI Taxonomy" id="455078"/>
    <lineage>
        <taxon>Bacteria</taxon>
        <taxon>Pseudomonadati</taxon>
        <taxon>Bacteroidota</taxon>
        <taxon>Cytophagia</taxon>
        <taxon>Cytophagales</taxon>
        <taxon>Rhodocytophagaceae</taxon>
        <taxon>Rhodocytophaga</taxon>
    </lineage>
</organism>
<accession>A0ABT8R7K2</accession>
<dbReference type="EMBL" id="JAUKPO010000010">
    <property type="protein sequence ID" value="MDO1448081.1"/>
    <property type="molecule type" value="Genomic_DNA"/>
</dbReference>
<gene>
    <name evidence="1" type="ORF">Q0590_17540</name>
</gene>
<name>A0ABT8R7K2_9BACT</name>
<reference evidence="1" key="1">
    <citation type="submission" date="2023-07" db="EMBL/GenBank/DDBJ databases">
        <title>The genome sequence of Rhodocytophaga aerolata KACC 12507.</title>
        <authorList>
            <person name="Zhang X."/>
        </authorList>
    </citation>
    <scope>NUCLEOTIDE SEQUENCE</scope>
    <source>
        <strain evidence="1">KACC 12507</strain>
    </source>
</reference>
<evidence type="ECO:0000313" key="1">
    <source>
        <dbReference type="EMBL" id="MDO1448081.1"/>
    </source>
</evidence>
<proteinExistence type="predicted"/>
<keyword evidence="2" id="KW-1185">Reference proteome</keyword>
<dbReference type="Proteomes" id="UP001168528">
    <property type="component" value="Unassembled WGS sequence"/>
</dbReference>
<evidence type="ECO:0008006" key="3">
    <source>
        <dbReference type="Google" id="ProtNLM"/>
    </source>
</evidence>
<dbReference type="RefSeq" id="WP_302038886.1">
    <property type="nucleotide sequence ID" value="NZ_JAUKPO010000010.1"/>
</dbReference>
<protein>
    <recommendedName>
        <fullName evidence="3">DUF932 domain-containing protein</fullName>
    </recommendedName>
</protein>
<sequence>MTIVSTSLERASQWDQICFPVHTLPLAQLLPASYELLATDRQTAVVGEGEPGSFQVFALQGKDYSLIPNTLLREVVDSCISDYKLDIHFSDRGEFSIAIILPQPVRIGEEQVYKTLILNNSYTGKTPFTIQGTTLKDERTNKARISFYRQLCSNSLMGWADDFSSLEQYQSWLGSGQMPKINNSLVDPTSVVHKKISHKKLDLSWFEQYLKEVISSFLSQHTSVTAQVHSRLTQVSPPKQVQELIVETGIPKQLAKIAMERLRKEEKILKTEPTLWLVYNAINYSLLNSRSSLTIGDRYELDKKALHHLAALAF</sequence>
<comment type="caution">
    <text evidence="1">The sequence shown here is derived from an EMBL/GenBank/DDBJ whole genome shotgun (WGS) entry which is preliminary data.</text>
</comment>